<evidence type="ECO:0000313" key="2">
    <source>
        <dbReference type="EMBL" id="PSL42365.1"/>
    </source>
</evidence>
<keyword evidence="3" id="KW-1185">Reference proteome</keyword>
<gene>
    <name evidence="2" type="ORF">CLV51_1133</name>
</gene>
<evidence type="ECO:0000313" key="3">
    <source>
        <dbReference type="Proteomes" id="UP000240971"/>
    </source>
</evidence>
<evidence type="ECO:0000259" key="1">
    <source>
        <dbReference type="SMART" id="SM00860"/>
    </source>
</evidence>
<dbReference type="InterPro" id="IPR018958">
    <property type="entry name" value="Knr4/Smi1-like_dom"/>
</dbReference>
<dbReference type="OrthoDB" id="9795554at2"/>
<dbReference type="Proteomes" id="UP000240971">
    <property type="component" value="Unassembled WGS sequence"/>
</dbReference>
<dbReference type="EMBL" id="PYAW01000013">
    <property type="protein sequence ID" value="PSL42365.1"/>
    <property type="molecule type" value="Genomic_DNA"/>
</dbReference>
<reference evidence="2 3" key="1">
    <citation type="submission" date="2018-03" db="EMBL/GenBank/DDBJ databases">
        <title>Genomic Encyclopedia of Archaeal and Bacterial Type Strains, Phase II (KMG-II): from individual species to whole genera.</title>
        <authorList>
            <person name="Goeker M."/>
        </authorList>
    </citation>
    <scope>NUCLEOTIDE SEQUENCE [LARGE SCALE GENOMIC DNA]</scope>
    <source>
        <strain evidence="2 3">DSM 24859</strain>
    </source>
</reference>
<comment type="caution">
    <text evidence="2">The sequence shown here is derived from an EMBL/GenBank/DDBJ whole genome shotgun (WGS) entry which is preliminary data.</text>
</comment>
<dbReference type="Pfam" id="PF14567">
    <property type="entry name" value="SUKH_5"/>
    <property type="match status" value="1"/>
</dbReference>
<dbReference type="SUPFAM" id="SSF160631">
    <property type="entry name" value="SMI1/KNR4-like"/>
    <property type="match status" value="1"/>
</dbReference>
<proteinExistence type="predicted"/>
<accession>A0A2P8H805</accession>
<protein>
    <submittedName>
        <fullName evidence="2">SUKH superfamily protein</fullName>
    </submittedName>
</protein>
<dbReference type="Gene3D" id="3.40.1580.10">
    <property type="entry name" value="SMI1/KNR4-like"/>
    <property type="match status" value="1"/>
</dbReference>
<dbReference type="RefSeq" id="WP_106531503.1">
    <property type="nucleotide sequence ID" value="NZ_PYAW01000013.1"/>
</dbReference>
<sequence length="169" mass="19459">MKEDIFNIINEINKFSPMAAVLGEPIIDNRVSKFEEEFGVKLPEDFKLFISEINGFSLMGTEVYGIYFDDKNPNTLGEIYKYEHRGVQVPMPNYLVPFSPDGGGNYYCFDTRIIENDSCPIVFFETHYIYQHDTSPAVTNNSFVDWVNEVVLDSTLEDYNYDGSPREEA</sequence>
<dbReference type="SMART" id="SM00860">
    <property type="entry name" value="SMI1_KNR4"/>
    <property type="match status" value="1"/>
</dbReference>
<dbReference type="AlphaFoldDB" id="A0A2P8H805"/>
<dbReference type="InterPro" id="IPR037883">
    <property type="entry name" value="Knr4/Smi1-like_sf"/>
</dbReference>
<organism evidence="2 3">
    <name type="scientific">Chitinophaga niastensis</name>
    <dbReference type="NCBI Taxonomy" id="536980"/>
    <lineage>
        <taxon>Bacteria</taxon>
        <taxon>Pseudomonadati</taxon>
        <taxon>Bacteroidota</taxon>
        <taxon>Chitinophagia</taxon>
        <taxon>Chitinophagales</taxon>
        <taxon>Chitinophagaceae</taxon>
        <taxon>Chitinophaga</taxon>
    </lineage>
</organism>
<name>A0A2P8H805_CHINA</name>
<feature type="domain" description="Knr4/Smi1-like" evidence="1">
    <location>
        <begin position="25"/>
        <end position="149"/>
    </location>
</feature>